<evidence type="ECO:0000256" key="7">
    <source>
        <dbReference type="ARBA" id="ARBA00022954"/>
    </source>
</evidence>
<comment type="subcellular location">
    <subcellularLocation>
        <location evidence="1">Cytoplasm</location>
    </subcellularLocation>
</comment>
<feature type="domain" description="Formiminotransferase N-terminal subdomain" evidence="9">
    <location>
        <begin position="3"/>
        <end position="180"/>
    </location>
</feature>
<keyword evidence="6" id="KW-0369">Histidine metabolism</keyword>
<evidence type="ECO:0000256" key="1">
    <source>
        <dbReference type="ARBA" id="ARBA00004496"/>
    </source>
</evidence>
<dbReference type="EMBL" id="CP110232">
    <property type="protein sequence ID" value="WEG72558.1"/>
    <property type="molecule type" value="Genomic_DNA"/>
</dbReference>
<dbReference type="GO" id="GO:0005542">
    <property type="term" value="F:folic acid binding"/>
    <property type="evidence" value="ECO:0007669"/>
    <property type="project" value="UniProtKB-KW"/>
</dbReference>
<dbReference type="KEGG" id="vie:OL234_06095"/>
<evidence type="ECO:0000256" key="4">
    <source>
        <dbReference type="ARBA" id="ARBA00022490"/>
    </source>
</evidence>
<dbReference type="EC" id="2.1.2.5" evidence="3"/>
<keyword evidence="5 10" id="KW-0808">Transferase</keyword>
<dbReference type="PANTHER" id="PTHR12234:SF8">
    <property type="entry name" value="FORMIMINOTRANSFERASE-CYCLODEAMINASE"/>
    <property type="match status" value="1"/>
</dbReference>
<evidence type="ECO:0000256" key="5">
    <source>
        <dbReference type="ARBA" id="ARBA00022679"/>
    </source>
</evidence>
<keyword evidence="4" id="KW-0963">Cytoplasm</keyword>
<dbReference type="Proteomes" id="UP001179647">
    <property type="component" value="Chromosome"/>
</dbReference>
<dbReference type="InterPro" id="IPR037064">
    <property type="entry name" value="Formiminotransferase_N_sf"/>
</dbReference>
<dbReference type="Gene3D" id="3.30.990.10">
    <property type="entry name" value="Formiminotransferase, N-terminal subdomain"/>
    <property type="match status" value="1"/>
</dbReference>
<proteinExistence type="predicted"/>
<dbReference type="InterPro" id="IPR012886">
    <property type="entry name" value="Formiminotransferase_N"/>
</dbReference>
<evidence type="ECO:0000313" key="11">
    <source>
        <dbReference type="Proteomes" id="UP001179647"/>
    </source>
</evidence>
<accession>A0AAF0CTC3</accession>
<dbReference type="InterPro" id="IPR004227">
    <property type="entry name" value="Formiminotransferase_cat"/>
</dbReference>
<dbReference type="RefSeq" id="WP_275468359.1">
    <property type="nucleotide sequence ID" value="NZ_CP110232.1"/>
</dbReference>
<dbReference type="PANTHER" id="PTHR12234">
    <property type="entry name" value="FORMIMINOTRANSFERASE-CYCLODEAMINASE"/>
    <property type="match status" value="1"/>
</dbReference>
<dbReference type="InterPro" id="IPR022384">
    <property type="entry name" value="FormiminoTrfase_cat_dom_sf"/>
</dbReference>
<name>A0AAF0CTC3_9ENTE</name>
<organism evidence="10 11">
    <name type="scientific">Vagococcus intermedius</name>
    <dbReference type="NCBI Taxonomy" id="2991418"/>
    <lineage>
        <taxon>Bacteria</taxon>
        <taxon>Bacillati</taxon>
        <taxon>Bacillota</taxon>
        <taxon>Bacilli</taxon>
        <taxon>Lactobacillales</taxon>
        <taxon>Enterococcaceae</taxon>
        <taxon>Vagococcus</taxon>
    </lineage>
</organism>
<evidence type="ECO:0000256" key="6">
    <source>
        <dbReference type="ARBA" id="ARBA00022808"/>
    </source>
</evidence>
<keyword evidence="7" id="KW-0290">Folate-binding</keyword>
<evidence type="ECO:0000256" key="2">
    <source>
        <dbReference type="ARBA" id="ARBA00005082"/>
    </source>
</evidence>
<dbReference type="Gene3D" id="3.30.70.670">
    <property type="entry name" value="Formiminotransferase, C-terminal subdomain"/>
    <property type="match status" value="1"/>
</dbReference>
<dbReference type="InterPro" id="IPR051623">
    <property type="entry name" value="FTCD"/>
</dbReference>
<dbReference type="SUPFAM" id="SSF55116">
    <property type="entry name" value="Formiminotransferase domain of formiminotransferase-cyclodeaminase"/>
    <property type="match status" value="2"/>
</dbReference>
<dbReference type="GO" id="GO:0005737">
    <property type="term" value="C:cytoplasm"/>
    <property type="evidence" value="ECO:0007669"/>
    <property type="project" value="UniProtKB-SubCell"/>
</dbReference>
<evidence type="ECO:0000259" key="9">
    <source>
        <dbReference type="SMART" id="SM01222"/>
    </source>
</evidence>
<comment type="pathway">
    <text evidence="2">Amino-acid degradation; L-histidine degradation into L-glutamate; L-glutamate from N-formimidoyl-L-glutamate (transferase route): step 1/1.</text>
</comment>
<dbReference type="SMART" id="SM01221">
    <property type="entry name" value="FTCD"/>
    <property type="match status" value="1"/>
</dbReference>
<dbReference type="GO" id="GO:0006547">
    <property type="term" value="P:L-histidine metabolic process"/>
    <property type="evidence" value="ECO:0007669"/>
    <property type="project" value="UniProtKB-KW"/>
</dbReference>
<dbReference type="SMART" id="SM01222">
    <property type="entry name" value="FTCD_N"/>
    <property type="match status" value="1"/>
</dbReference>
<dbReference type="NCBIfam" id="TIGR02024">
    <property type="entry name" value="FtcD"/>
    <property type="match status" value="1"/>
</dbReference>
<keyword evidence="11" id="KW-1185">Reference proteome</keyword>
<dbReference type="InterPro" id="IPR013802">
    <property type="entry name" value="Formiminotransferase_C"/>
</dbReference>
<evidence type="ECO:0000256" key="3">
    <source>
        <dbReference type="ARBA" id="ARBA00012252"/>
    </source>
</evidence>
<evidence type="ECO:0000259" key="8">
    <source>
        <dbReference type="SMART" id="SM01221"/>
    </source>
</evidence>
<dbReference type="GO" id="GO:0030409">
    <property type="term" value="F:glutamate formimidoyltransferase activity"/>
    <property type="evidence" value="ECO:0007669"/>
    <property type="project" value="UniProtKB-EC"/>
</dbReference>
<sequence length="299" mass="33524">MVKLVECIPNFSEGQDLEIINNLVEIAKSMPNVTLLDYSSDANHNRSVFTLVGDSEIISEVIFQMMKYATDHIDVTKQIGEHPRMGATDVVPFVPIKGITSEECVLISKELAKRVNTELNIPIFLYEESATAANRKNLAKIRKGQIEKMPEKLLLDEWQPDFGDRKIHPTAGVTAIGARMPLVAFNVNLDTDDITIANKIARIVRGSNGGFKYCKGIGVMLEDRNIAQVSMNMVNFEGTPLYRAFETIRFEAQRYGVNIIGSELIGLAPAKALIDTAEYYLQIEDFDYNKQVLENYLLN</sequence>
<dbReference type="InterPro" id="IPR037070">
    <property type="entry name" value="Formiminotransferase_C_sf"/>
</dbReference>
<gene>
    <name evidence="10" type="primary">ftcD</name>
    <name evidence="10" type="ORF">OL234_06095</name>
</gene>
<dbReference type="Pfam" id="PF07837">
    <property type="entry name" value="FTCD_N"/>
    <property type="match status" value="1"/>
</dbReference>
<dbReference type="AlphaFoldDB" id="A0AAF0CTC3"/>
<feature type="domain" description="Formiminotransferase C-terminal subdomain" evidence="8">
    <location>
        <begin position="181"/>
        <end position="296"/>
    </location>
</feature>
<evidence type="ECO:0000313" key="10">
    <source>
        <dbReference type="EMBL" id="WEG72558.1"/>
    </source>
</evidence>
<reference evidence="10" key="1">
    <citation type="submission" date="2022-10" db="EMBL/GenBank/DDBJ databases">
        <title>Vagococcus sp. isolated from poultry meat.</title>
        <authorList>
            <person name="Johansson P."/>
            <person name="Bjorkroth J."/>
        </authorList>
    </citation>
    <scope>NUCLEOTIDE SEQUENCE</scope>
    <source>
        <strain evidence="10">STAA11</strain>
    </source>
</reference>
<dbReference type="Pfam" id="PF02971">
    <property type="entry name" value="FTCD"/>
    <property type="match status" value="1"/>
</dbReference>
<protein>
    <recommendedName>
        <fullName evidence="3">glutamate formimidoyltransferase</fullName>
        <ecNumber evidence="3">2.1.2.5</ecNumber>
    </recommendedName>
</protein>